<protein>
    <recommendedName>
        <fullName evidence="3">histidine kinase</fullName>
        <ecNumber evidence="3">2.7.13.3</ecNumber>
    </recommendedName>
</protein>
<evidence type="ECO:0000256" key="6">
    <source>
        <dbReference type="ARBA" id="ARBA00022679"/>
    </source>
</evidence>
<dbReference type="InterPro" id="IPR036890">
    <property type="entry name" value="HATPase_C_sf"/>
</dbReference>
<feature type="transmembrane region" description="Helical" evidence="10">
    <location>
        <begin position="238"/>
        <end position="262"/>
    </location>
</feature>
<keyword evidence="6" id="KW-0808">Transferase</keyword>
<dbReference type="PANTHER" id="PTHR44936:SF10">
    <property type="entry name" value="SENSOR PROTEIN RSTB"/>
    <property type="match status" value="1"/>
</dbReference>
<dbReference type="InterPro" id="IPR036097">
    <property type="entry name" value="HisK_dim/P_sf"/>
</dbReference>
<keyword evidence="7" id="KW-0547">Nucleotide-binding</keyword>
<dbReference type="PROSITE" id="PS50885">
    <property type="entry name" value="HAMP"/>
    <property type="match status" value="1"/>
</dbReference>
<dbReference type="eggNOG" id="COG2205">
    <property type="taxonomic scope" value="Bacteria"/>
</dbReference>
<dbReference type="InterPro" id="IPR003594">
    <property type="entry name" value="HATPase_dom"/>
</dbReference>
<gene>
    <name evidence="13" type="ordered locus">Dalk_1575</name>
</gene>
<dbReference type="SMART" id="SM00388">
    <property type="entry name" value="HisKA"/>
    <property type="match status" value="1"/>
</dbReference>
<dbReference type="InterPro" id="IPR003661">
    <property type="entry name" value="HisK_dim/P_dom"/>
</dbReference>
<evidence type="ECO:0000256" key="3">
    <source>
        <dbReference type="ARBA" id="ARBA00012438"/>
    </source>
</evidence>
<evidence type="ECO:0000256" key="1">
    <source>
        <dbReference type="ARBA" id="ARBA00000085"/>
    </source>
</evidence>
<keyword evidence="9" id="KW-0067">ATP-binding</keyword>
<dbReference type="GO" id="GO:0000155">
    <property type="term" value="F:phosphorelay sensor kinase activity"/>
    <property type="evidence" value="ECO:0007669"/>
    <property type="project" value="InterPro"/>
</dbReference>
<keyword evidence="10" id="KW-1133">Transmembrane helix</keyword>
<organism evidence="13 14">
    <name type="scientific">Desulfatibacillum aliphaticivorans</name>
    <dbReference type="NCBI Taxonomy" id="218208"/>
    <lineage>
        <taxon>Bacteria</taxon>
        <taxon>Pseudomonadati</taxon>
        <taxon>Thermodesulfobacteriota</taxon>
        <taxon>Desulfobacteria</taxon>
        <taxon>Desulfobacterales</taxon>
        <taxon>Desulfatibacillaceae</taxon>
        <taxon>Desulfatibacillum</taxon>
    </lineage>
</organism>
<accession>B8FAH7</accession>
<feature type="domain" description="Histidine kinase" evidence="11">
    <location>
        <begin position="321"/>
        <end position="533"/>
    </location>
</feature>
<evidence type="ECO:0000256" key="2">
    <source>
        <dbReference type="ARBA" id="ARBA00004651"/>
    </source>
</evidence>
<keyword evidence="10" id="KW-0812">Transmembrane</keyword>
<feature type="domain" description="HAMP" evidence="12">
    <location>
        <begin position="260"/>
        <end position="313"/>
    </location>
</feature>
<evidence type="ECO:0000256" key="8">
    <source>
        <dbReference type="ARBA" id="ARBA00022777"/>
    </source>
</evidence>
<evidence type="ECO:0000259" key="11">
    <source>
        <dbReference type="PROSITE" id="PS50109"/>
    </source>
</evidence>
<dbReference type="EMBL" id="CP001322">
    <property type="protein sequence ID" value="ACL03273.1"/>
    <property type="molecule type" value="Genomic_DNA"/>
</dbReference>
<evidence type="ECO:0000259" key="12">
    <source>
        <dbReference type="PROSITE" id="PS50885"/>
    </source>
</evidence>
<comment type="subcellular location">
    <subcellularLocation>
        <location evidence="2">Cell membrane</location>
        <topology evidence="2">Multi-pass membrane protein</topology>
    </subcellularLocation>
</comment>
<keyword evidence="8 13" id="KW-0418">Kinase</keyword>
<keyword evidence="4" id="KW-1003">Cell membrane</keyword>
<dbReference type="Gene3D" id="6.10.340.10">
    <property type="match status" value="1"/>
</dbReference>
<dbReference type="HOGENOM" id="CLU_000445_89_19_7"/>
<sequence>MKLRRPRLRSILLIVNLVVLLLPLGGIAVFRLYETELVKQTEASLIGQGTLVASMFRVEMARQFDLALDQGEAWDLAYGNPLDPQFTPREKDVYDPIPPRLDIATEPILPQGRDAVPPQHPPDIFAKAAGDAIMPVIISSRNTTLTGTRVLDYQGTVVASSGTEMNESLLVREEVPRALKGEHVSLLREREQDPSIGRQSRVRVFVAIPVIYGNRVWGAVVLSRTPLDLNKGLYLIRWHLLEAGAILLGVVLLVTTLTTLAISRPMKRLVRQAEQVASGGEGAAPLKHPGTREVAQLSEALSGMAATLSQRAEQTRVFANNVSHGFKTPLTSLSASVELLRDPDLDMSDEERARFLEMMESDITRLDHLVKRLMELAKADTTERKGETVDAILVLESLEEKYRNQGRDISVSHSGNIGKVGMARESLESILVNLLENAWFHGPEDVQVCMEAGVDFEDEEERVVIRVSDNGPGISPGNASRVFNPFFTTAAQSGGSGMGLSIVASLVKSHGGAITLDHDAPGACFVISLPRMPA</sequence>
<dbReference type="AlphaFoldDB" id="B8FAH7"/>
<comment type="catalytic activity">
    <reaction evidence="1">
        <text>ATP + protein L-histidine = ADP + protein N-phospho-L-histidine.</text>
        <dbReference type="EC" id="2.7.13.3"/>
    </reaction>
</comment>
<evidence type="ECO:0000256" key="7">
    <source>
        <dbReference type="ARBA" id="ARBA00022741"/>
    </source>
</evidence>
<dbReference type="GO" id="GO:0005524">
    <property type="term" value="F:ATP binding"/>
    <property type="evidence" value="ECO:0007669"/>
    <property type="project" value="UniProtKB-KW"/>
</dbReference>
<evidence type="ECO:0000256" key="9">
    <source>
        <dbReference type="ARBA" id="ARBA00022840"/>
    </source>
</evidence>
<dbReference type="CDD" id="cd06225">
    <property type="entry name" value="HAMP"/>
    <property type="match status" value="1"/>
</dbReference>
<dbReference type="SMR" id="B8FAH7"/>
<evidence type="ECO:0000256" key="4">
    <source>
        <dbReference type="ARBA" id="ARBA00022475"/>
    </source>
</evidence>
<name>B8FAH7_DESAL</name>
<evidence type="ECO:0000313" key="14">
    <source>
        <dbReference type="Proteomes" id="UP000000739"/>
    </source>
</evidence>
<dbReference type="Gene3D" id="1.10.287.130">
    <property type="match status" value="1"/>
</dbReference>
<dbReference type="GO" id="GO:0005886">
    <property type="term" value="C:plasma membrane"/>
    <property type="evidence" value="ECO:0007669"/>
    <property type="project" value="UniProtKB-SubCell"/>
</dbReference>
<dbReference type="InterPro" id="IPR050980">
    <property type="entry name" value="2C_sensor_his_kinase"/>
</dbReference>
<dbReference type="Proteomes" id="UP000000739">
    <property type="component" value="Chromosome"/>
</dbReference>
<proteinExistence type="predicted"/>
<dbReference type="Pfam" id="PF02518">
    <property type="entry name" value="HATPase_c"/>
    <property type="match status" value="1"/>
</dbReference>
<dbReference type="Gene3D" id="3.30.565.10">
    <property type="entry name" value="Histidine kinase-like ATPase, C-terminal domain"/>
    <property type="match status" value="1"/>
</dbReference>
<evidence type="ECO:0000256" key="5">
    <source>
        <dbReference type="ARBA" id="ARBA00022553"/>
    </source>
</evidence>
<feature type="transmembrane region" description="Helical" evidence="10">
    <location>
        <begin position="12"/>
        <end position="33"/>
    </location>
</feature>
<reference evidence="13 14" key="1">
    <citation type="journal article" date="2012" name="Environ. Microbiol.">
        <title>The genome sequence of Desulfatibacillum alkenivorans AK-01: a blueprint for anaerobic alkane oxidation.</title>
        <authorList>
            <person name="Callaghan A.V."/>
            <person name="Morris B.E."/>
            <person name="Pereira I.A."/>
            <person name="McInerney M.J."/>
            <person name="Austin R.N."/>
            <person name="Groves J.T."/>
            <person name="Kukor J.J."/>
            <person name="Suflita J.M."/>
            <person name="Young L.Y."/>
            <person name="Zylstra G.J."/>
            <person name="Wawrik B."/>
        </authorList>
    </citation>
    <scope>NUCLEOTIDE SEQUENCE [LARGE SCALE GENOMIC DNA]</scope>
    <source>
        <strain evidence="13 14">AK-01</strain>
    </source>
</reference>
<dbReference type="SUPFAM" id="SSF55874">
    <property type="entry name" value="ATPase domain of HSP90 chaperone/DNA topoisomerase II/histidine kinase"/>
    <property type="match status" value="1"/>
</dbReference>
<evidence type="ECO:0000313" key="13">
    <source>
        <dbReference type="EMBL" id="ACL03273.1"/>
    </source>
</evidence>
<dbReference type="PANTHER" id="PTHR44936">
    <property type="entry name" value="SENSOR PROTEIN CREC"/>
    <property type="match status" value="1"/>
</dbReference>
<dbReference type="Pfam" id="PF00512">
    <property type="entry name" value="HisKA"/>
    <property type="match status" value="1"/>
</dbReference>
<dbReference type="EC" id="2.7.13.3" evidence="3"/>
<dbReference type="SMART" id="SM00304">
    <property type="entry name" value="HAMP"/>
    <property type="match status" value="1"/>
</dbReference>
<dbReference type="Pfam" id="PF00672">
    <property type="entry name" value="HAMP"/>
    <property type="match status" value="1"/>
</dbReference>
<evidence type="ECO:0000256" key="10">
    <source>
        <dbReference type="SAM" id="Phobius"/>
    </source>
</evidence>
<keyword evidence="14" id="KW-1185">Reference proteome</keyword>
<keyword evidence="5" id="KW-0597">Phosphoprotein</keyword>
<dbReference type="CDD" id="cd00082">
    <property type="entry name" value="HisKA"/>
    <property type="match status" value="1"/>
</dbReference>
<dbReference type="PRINTS" id="PR00344">
    <property type="entry name" value="BCTRLSENSOR"/>
</dbReference>
<dbReference type="KEGG" id="dal:Dalk_1575"/>
<dbReference type="InterPro" id="IPR004358">
    <property type="entry name" value="Sig_transdc_His_kin-like_C"/>
</dbReference>
<dbReference type="RefSeq" id="WP_012610707.1">
    <property type="nucleotide sequence ID" value="NC_011768.1"/>
</dbReference>
<dbReference type="InterPro" id="IPR003660">
    <property type="entry name" value="HAMP_dom"/>
</dbReference>
<dbReference type="InterPro" id="IPR005467">
    <property type="entry name" value="His_kinase_dom"/>
</dbReference>
<dbReference type="SMART" id="SM00387">
    <property type="entry name" value="HATPase_c"/>
    <property type="match status" value="1"/>
</dbReference>
<dbReference type="PROSITE" id="PS50109">
    <property type="entry name" value="HIS_KIN"/>
    <property type="match status" value="1"/>
</dbReference>
<keyword evidence="10" id="KW-0472">Membrane</keyword>
<dbReference type="SUPFAM" id="SSF47384">
    <property type="entry name" value="Homodimeric domain of signal transducing histidine kinase"/>
    <property type="match status" value="1"/>
</dbReference>